<evidence type="ECO:0000313" key="6">
    <source>
        <dbReference type="Proteomes" id="UP000230605"/>
    </source>
</evidence>
<dbReference type="Proteomes" id="UP000230605">
    <property type="component" value="Chromosome 6"/>
</dbReference>
<dbReference type="OrthoDB" id="3646417at2759"/>
<feature type="region of interest" description="Disordered" evidence="2">
    <location>
        <begin position="536"/>
        <end position="559"/>
    </location>
</feature>
<feature type="region of interest" description="Disordered" evidence="2">
    <location>
        <begin position="1"/>
        <end position="102"/>
    </location>
</feature>
<accession>A0A2G5HQ67</accession>
<feature type="coiled-coil region" evidence="1">
    <location>
        <begin position="113"/>
        <end position="266"/>
    </location>
</feature>
<evidence type="ECO:0000256" key="1">
    <source>
        <dbReference type="SAM" id="Coils"/>
    </source>
</evidence>
<feature type="compositionally biased region" description="Polar residues" evidence="2">
    <location>
        <begin position="375"/>
        <end position="390"/>
    </location>
</feature>
<evidence type="ECO:0000256" key="3">
    <source>
        <dbReference type="SAM" id="Phobius"/>
    </source>
</evidence>
<dbReference type="EMBL" id="CP134189">
    <property type="protein sequence ID" value="WPB04649.1"/>
    <property type="molecule type" value="Genomic_DNA"/>
</dbReference>
<feature type="transmembrane region" description="Helical" evidence="3">
    <location>
        <begin position="630"/>
        <end position="648"/>
    </location>
</feature>
<reference evidence="4 6" key="1">
    <citation type="submission" date="2015-10" db="EMBL/GenBank/DDBJ databases">
        <title>The cercosporin biosynthetic gene cluster was horizontally transferred to several fungal lineages and shown to be expanded in Cercospora beticola based on microsynteny with recipient genomes.</title>
        <authorList>
            <person name="De Jonge R."/>
            <person name="Ebert M.K."/>
            <person name="Suttle J.C."/>
            <person name="Jurick Ii W.M."/>
            <person name="Secor G.A."/>
            <person name="Thomma B.P."/>
            <person name="Van De Peer Y."/>
            <person name="Bolton M.D."/>
        </authorList>
    </citation>
    <scope>NUCLEOTIDE SEQUENCE [LARGE SCALE GENOMIC DNA]</scope>
    <source>
        <strain evidence="4 6">09-40</strain>
    </source>
</reference>
<dbReference type="EMBL" id="LKMD01000104">
    <property type="protein sequence ID" value="PIA94372.1"/>
    <property type="molecule type" value="Genomic_DNA"/>
</dbReference>
<protein>
    <submittedName>
        <fullName evidence="4">Uncharacterized protein</fullName>
    </submittedName>
</protein>
<keyword evidence="7" id="KW-1185">Reference proteome</keyword>
<keyword evidence="1" id="KW-0175">Coiled coil</keyword>
<dbReference type="Proteomes" id="UP001302367">
    <property type="component" value="Chromosome 6"/>
</dbReference>
<evidence type="ECO:0000313" key="4">
    <source>
        <dbReference type="EMBL" id="PIA94372.1"/>
    </source>
</evidence>
<organism evidence="4 6">
    <name type="scientific">Cercospora beticola</name>
    <name type="common">Sugarbeet leaf spot fungus</name>
    <dbReference type="NCBI Taxonomy" id="122368"/>
    <lineage>
        <taxon>Eukaryota</taxon>
        <taxon>Fungi</taxon>
        <taxon>Dikarya</taxon>
        <taxon>Ascomycota</taxon>
        <taxon>Pezizomycotina</taxon>
        <taxon>Dothideomycetes</taxon>
        <taxon>Dothideomycetidae</taxon>
        <taxon>Mycosphaerellales</taxon>
        <taxon>Mycosphaerellaceae</taxon>
        <taxon>Cercospora</taxon>
    </lineage>
</organism>
<evidence type="ECO:0000256" key="2">
    <source>
        <dbReference type="SAM" id="MobiDB-lite"/>
    </source>
</evidence>
<keyword evidence="3" id="KW-0472">Membrane</keyword>
<sequence>MPPKPTPEQLAAAGFGGNKGRRQQRPLLAKSTRGGPMKDSASTSTSSLGGLAGSSQAGEKPLPGQQQQQPEEAGPPSLPPSLSPSQSGPLPEAPVFAPRPQARLLSETVATGEGDLTAQLNQALSKNAELEDANRDYYDKLAVRDQQIDELARERDALKRNLADEKRLHGGIISNLSDAEASATQSDRALAKEQDAHSKTASELAALKEKEAETRQLLANLRKDMKTNREERDTFRAERDALETDLKLAQRDIDTLEKQLAEHDDAGTARAFLEVIHEEVEEQFAQEGKDLTPDNFAAHFRRVSEQAAMNRGVSGDSTNSQPQDDADSKRRSTGNRTVSNMAQELDAAQQEFDSDDEGNAVNDTDDLHIPKRRPQSTGDDISSSAYTITEQKQKIQDQDREIEKMRAQIAQLEDQAKEADQMRTQIAELEDQAQEAQQMRTQIAKLEDQAHEAQQMRAQIAKLEGDHEEDIDRVERRGSQYQAEIAKQQAHIEEREQYHQDMREANDAHISKLEDTILQVRDHTRLQTRVNGRAALREADADDSPETEEEKLEKAEASKIQPWQVSPSFDWVEVERPTPTTSDADTQTDFPKAAATSTETTTGRRPFQIVRYTEKVRDSTLSEAFFRSPLWLQIFLAFATLLLLTFGIRGWHQENMWLAANAPALHQIRYHQAQRAIMGKIWSVLEESVGYDSRLLG</sequence>
<feature type="compositionally biased region" description="Low complexity" evidence="2">
    <location>
        <begin position="40"/>
        <end position="75"/>
    </location>
</feature>
<evidence type="ECO:0000313" key="5">
    <source>
        <dbReference type="EMBL" id="WPB04649.1"/>
    </source>
</evidence>
<keyword evidence="3" id="KW-0812">Transmembrane</keyword>
<feature type="region of interest" description="Disordered" evidence="2">
    <location>
        <begin position="308"/>
        <end position="396"/>
    </location>
</feature>
<evidence type="ECO:0000313" key="7">
    <source>
        <dbReference type="Proteomes" id="UP001302367"/>
    </source>
</evidence>
<feature type="compositionally biased region" description="Acidic residues" evidence="2">
    <location>
        <begin position="540"/>
        <end position="550"/>
    </location>
</feature>
<reference evidence="5 7" key="2">
    <citation type="submission" date="2023-09" db="EMBL/GenBank/DDBJ databases">
        <title>Complete-Gapless Cercospora beticola genome.</title>
        <authorList>
            <person name="Wyatt N.A."/>
            <person name="Spanner R.E."/>
            <person name="Bolton M.D."/>
        </authorList>
    </citation>
    <scope>NUCLEOTIDE SEQUENCE [LARGE SCALE GENOMIC DNA]</scope>
    <source>
        <strain evidence="5">Cb09-40</strain>
    </source>
</reference>
<keyword evidence="3" id="KW-1133">Transmembrane helix</keyword>
<dbReference type="AlphaFoldDB" id="A0A2G5HQ67"/>
<name>A0A2G5HQ67_CERBT</name>
<proteinExistence type="predicted"/>
<gene>
    <name evidence="4" type="ORF">CB0940_08088</name>
    <name evidence="5" type="ORF">RHO25_009295</name>
</gene>